<keyword evidence="2 5" id="KW-0378">Hydrolase</keyword>
<sequence length="242" mass="27025">MEEVKILTAGDSSILVQMKQEIRPEINRRLSALVRLIKEQKVEGVIDTIPAFCSLLINYDPRVVSYEEITCRIRGMLKVDVDPGEAGRRVFEIPVCYGGEYGPDLAAIADHAGLTEEQVIKIHSSTDYLIYMLGFLPGFTYLGGLDERIHTPRLANPRIRIPAGSVGIGGSQTGIYPMDSPGGWQLMGMTPIKTYDPGRKQPILVEAGDYIRFVPVEEPDYLRIKRLVEQGDYQCNIRKGVE</sequence>
<dbReference type="EMBL" id="VULY01000018">
    <property type="protein sequence ID" value="MSR94063.1"/>
    <property type="molecule type" value="Genomic_DNA"/>
</dbReference>
<dbReference type="SUPFAM" id="SSF50891">
    <property type="entry name" value="Cyclophilin-like"/>
    <property type="match status" value="1"/>
</dbReference>
<evidence type="ECO:0000256" key="1">
    <source>
        <dbReference type="ARBA" id="ARBA00022741"/>
    </source>
</evidence>
<dbReference type="PANTHER" id="PTHR34698:SF2">
    <property type="entry name" value="5-OXOPROLINASE SUBUNIT B"/>
    <property type="match status" value="1"/>
</dbReference>
<dbReference type="GO" id="GO:0005524">
    <property type="term" value="F:ATP binding"/>
    <property type="evidence" value="ECO:0007669"/>
    <property type="project" value="UniProtKB-KW"/>
</dbReference>
<dbReference type="SUPFAM" id="SSF160467">
    <property type="entry name" value="PH0987 N-terminal domain-like"/>
    <property type="match status" value="1"/>
</dbReference>
<accession>A0A6N7USL2</accession>
<name>A0A6N7USL2_9FIRM</name>
<keyword evidence="3" id="KW-0067">ATP-binding</keyword>
<keyword evidence="1" id="KW-0547">Nucleotide-binding</keyword>
<dbReference type="Pfam" id="PF02682">
    <property type="entry name" value="CT_C_D"/>
    <property type="match status" value="1"/>
</dbReference>
<dbReference type="SMART" id="SM00796">
    <property type="entry name" value="AHS1"/>
    <property type="match status" value="1"/>
</dbReference>
<comment type="caution">
    <text evidence="5">The sequence shown here is derived from an EMBL/GenBank/DDBJ whole genome shotgun (WGS) entry which is preliminary data.</text>
</comment>
<evidence type="ECO:0000256" key="3">
    <source>
        <dbReference type="ARBA" id="ARBA00022840"/>
    </source>
</evidence>
<dbReference type="InterPro" id="IPR029000">
    <property type="entry name" value="Cyclophilin-like_dom_sf"/>
</dbReference>
<dbReference type="InterPro" id="IPR003833">
    <property type="entry name" value="CT_C_D"/>
</dbReference>
<dbReference type="Gene3D" id="3.30.1360.40">
    <property type="match status" value="1"/>
</dbReference>
<dbReference type="InterPro" id="IPR010016">
    <property type="entry name" value="PxpB"/>
</dbReference>
<dbReference type="Gene3D" id="2.40.100.10">
    <property type="entry name" value="Cyclophilin-like"/>
    <property type="match status" value="1"/>
</dbReference>
<organism evidence="5 6">
    <name type="scientific">Suipraeoptans intestinalis</name>
    <dbReference type="NCBI Taxonomy" id="2606628"/>
    <lineage>
        <taxon>Bacteria</taxon>
        <taxon>Bacillati</taxon>
        <taxon>Bacillota</taxon>
        <taxon>Clostridia</taxon>
        <taxon>Lachnospirales</taxon>
        <taxon>Lachnospiraceae</taxon>
        <taxon>Suipraeoptans</taxon>
    </lineage>
</organism>
<dbReference type="PANTHER" id="PTHR34698">
    <property type="entry name" value="5-OXOPROLINASE SUBUNIT B"/>
    <property type="match status" value="1"/>
</dbReference>
<evidence type="ECO:0000313" key="5">
    <source>
        <dbReference type="EMBL" id="MSR94063.1"/>
    </source>
</evidence>
<evidence type="ECO:0000259" key="4">
    <source>
        <dbReference type="SMART" id="SM00796"/>
    </source>
</evidence>
<dbReference type="AlphaFoldDB" id="A0A6N7USL2"/>
<reference evidence="5 6" key="1">
    <citation type="submission" date="2019-08" db="EMBL/GenBank/DDBJ databases">
        <title>In-depth cultivation of the pig gut microbiome towards novel bacterial diversity and tailored functional studies.</title>
        <authorList>
            <person name="Wylensek D."/>
            <person name="Hitch T.C.A."/>
            <person name="Clavel T."/>
        </authorList>
    </citation>
    <scope>NUCLEOTIDE SEQUENCE [LARGE SCALE GENOMIC DNA]</scope>
    <source>
        <strain evidence="5 6">68-1-5</strain>
    </source>
</reference>
<dbReference type="GO" id="GO:0017168">
    <property type="term" value="F:5-oxoprolinase (ATP-hydrolyzing) activity"/>
    <property type="evidence" value="ECO:0007669"/>
    <property type="project" value="UniProtKB-EC"/>
</dbReference>
<dbReference type="Proteomes" id="UP000434409">
    <property type="component" value="Unassembled WGS sequence"/>
</dbReference>
<evidence type="ECO:0000313" key="6">
    <source>
        <dbReference type="Proteomes" id="UP000434409"/>
    </source>
</evidence>
<proteinExistence type="predicted"/>
<feature type="domain" description="Carboxyltransferase" evidence="4">
    <location>
        <begin position="4"/>
        <end position="205"/>
    </location>
</feature>
<protein>
    <submittedName>
        <fullName evidence="5">5-oxoprolinase subunit PxpB</fullName>
        <ecNumber evidence="5">3.5.2.9</ecNumber>
    </submittedName>
</protein>
<dbReference type="EC" id="3.5.2.9" evidence="5"/>
<dbReference type="NCBIfam" id="TIGR00370">
    <property type="entry name" value="5-oxoprolinase subunit PxpB"/>
    <property type="match status" value="1"/>
</dbReference>
<keyword evidence="6" id="KW-1185">Reference proteome</keyword>
<evidence type="ECO:0000256" key="2">
    <source>
        <dbReference type="ARBA" id="ARBA00022801"/>
    </source>
</evidence>
<gene>
    <name evidence="5" type="primary">pxpB</name>
    <name evidence="5" type="ORF">FYJ34_07280</name>
</gene>
<dbReference type="RefSeq" id="WP_154477451.1">
    <property type="nucleotide sequence ID" value="NZ_VULY01000018.1"/>
</dbReference>